<evidence type="ECO:0000256" key="8">
    <source>
        <dbReference type="ARBA" id="ARBA00023136"/>
    </source>
</evidence>
<evidence type="ECO:0000256" key="12">
    <source>
        <dbReference type="SAM" id="Phobius"/>
    </source>
</evidence>
<dbReference type="PROSITE" id="PS51257">
    <property type="entry name" value="PROKAR_LIPOPROTEIN"/>
    <property type="match status" value="1"/>
</dbReference>
<organism evidence="13 14">
    <name type="scientific">Sphingobacterium oryzagri</name>
    <dbReference type="NCBI Taxonomy" id="3025669"/>
    <lineage>
        <taxon>Bacteria</taxon>
        <taxon>Pseudomonadati</taxon>
        <taxon>Bacteroidota</taxon>
        <taxon>Sphingobacteriia</taxon>
        <taxon>Sphingobacteriales</taxon>
        <taxon>Sphingobacteriaceae</taxon>
        <taxon>Sphingobacterium</taxon>
    </lineage>
</organism>
<sequence length="223" mass="24868">MKRHLPNTLTCLNLFSGCVGVLFALDQAYTYAFYCILASGIFDFFDGMVARALHVKSAIGKELDSLADMVSFGFLPGVILYMLLQASSPTAYLPYLGFVVTVFSALRLAKFNVDSRQTSDFIGLNTPMNTFFVISLPFIFEQFPSLHTPALLIGIIAVVSYLLVAEIRLFSMKMNSLSWQDNKYKYVFLGVSALLLIFLQFAALPLVLVLYILFSKLHFASES</sequence>
<dbReference type="Pfam" id="PF01066">
    <property type="entry name" value="CDP-OH_P_transf"/>
    <property type="match status" value="1"/>
</dbReference>
<reference evidence="13 14" key="1">
    <citation type="submission" date="2023-02" db="EMBL/GenBank/DDBJ databases">
        <title>Genome sequence of Sphingobacterium sp. KACC 22765.</title>
        <authorList>
            <person name="Kim S."/>
            <person name="Heo J."/>
            <person name="Kwon S.-W."/>
        </authorList>
    </citation>
    <scope>NUCLEOTIDE SEQUENCE [LARGE SCALE GENOMIC DNA]</scope>
    <source>
        <strain evidence="13 14">KACC 22765</strain>
    </source>
</reference>
<protein>
    <submittedName>
        <fullName evidence="13">CDP-alcohol phosphatidyltransferase family protein</fullName>
    </submittedName>
</protein>
<keyword evidence="6 12" id="KW-1133">Transmembrane helix</keyword>
<keyword evidence="3" id="KW-0444">Lipid biosynthesis</keyword>
<dbReference type="PANTHER" id="PTHR14269">
    <property type="entry name" value="CDP-DIACYLGLYCEROL--GLYCEROL-3-PHOSPHATE 3-PHOSPHATIDYLTRANSFERASE-RELATED"/>
    <property type="match status" value="1"/>
</dbReference>
<name>A0ABY7WDL1_9SPHI</name>
<comment type="subcellular location">
    <subcellularLocation>
        <location evidence="1">Membrane</location>
        <topology evidence="1">Multi-pass membrane protein</topology>
    </subcellularLocation>
</comment>
<dbReference type="InterPro" id="IPR000462">
    <property type="entry name" value="CDP-OH_P_trans"/>
</dbReference>
<evidence type="ECO:0000256" key="2">
    <source>
        <dbReference type="ARBA" id="ARBA00010441"/>
    </source>
</evidence>
<keyword evidence="7" id="KW-0443">Lipid metabolism</keyword>
<evidence type="ECO:0000256" key="5">
    <source>
        <dbReference type="ARBA" id="ARBA00022692"/>
    </source>
</evidence>
<keyword evidence="10" id="KW-1208">Phospholipid metabolism</keyword>
<dbReference type="InterPro" id="IPR043130">
    <property type="entry name" value="CDP-OH_PTrfase_TM_dom"/>
</dbReference>
<proteinExistence type="inferred from homology"/>
<feature type="transmembrane region" description="Helical" evidence="12">
    <location>
        <begin position="146"/>
        <end position="165"/>
    </location>
</feature>
<evidence type="ECO:0000313" key="13">
    <source>
        <dbReference type="EMBL" id="WDF67732.1"/>
    </source>
</evidence>
<feature type="transmembrane region" description="Helical" evidence="12">
    <location>
        <begin position="186"/>
        <end position="214"/>
    </location>
</feature>
<gene>
    <name evidence="13" type="ORF">PQ465_15650</name>
</gene>
<keyword evidence="4 11" id="KW-0808">Transferase</keyword>
<evidence type="ECO:0000256" key="6">
    <source>
        <dbReference type="ARBA" id="ARBA00022989"/>
    </source>
</evidence>
<keyword evidence="8 12" id="KW-0472">Membrane</keyword>
<evidence type="ECO:0000256" key="1">
    <source>
        <dbReference type="ARBA" id="ARBA00004141"/>
    </source>
</evidence>
<evidence type="ECO:0000256" key="9">
    <source>
        <dbReference type="ARBA" id="ARBA00023209"/>
    </source>
</evidence>
<dbReference type="PROSITE" id="PS00379">
    <property type="entry name" value="CDP_ALCOHOL_P_TRANSF"/>
    <property type="match status" value="1"/>
</dbReference>
<evidence type="ECO:0000256" key="3">
    <source>
        <dbReference type="ARBA" id="ARBA00022516"/>
    </source>
</evidence>
<evidence type="ECO:0000256" key="10">
    <source>
        <dbReference type="ARBA" id="ARBA00023264"/>
    </source>
</evidence>
<dbReference type="InterPro" id="IPR050324">
    <property type="entry name" value="CDP-alcohol_PTase-I"/>
</dbReference>
<evidence type="ECO:0000313" key="14">
    <source>
        <dbReference type="Proteomes" id="UP001221558"/>
    </source>
</evidence>
<dbReference type="Proteomes" id="UP001221558">
    <property type="component" value="Chromosome"/>
</dbReference>
<accession>A0ABY7WDL1</accession>
<keyword evidence="9" id="KW-0594">Phospholipid biosynthesis</keyword>
<dbReference type="Gene3D" id="1.20.120.1760">
    <property type="match status" value="1"/>
</dbReference>
<dbReference type="RefSeq" id="WP_274266459.1">
    <property type="nucleotide sequence ID" value="NZ_CP117880.1"/>
</dbReference>
<dbReference type="EMBL" id="CP117880">
    <property type="protein sequence ID" value="WDF67732.1"/>
    <property type="molecule type" value="Genomic_DNA"/>
</dbReference>
<comment type="similarity">
    <text evidence="2 11">Belongs to the CDP-alcohol phosphatidyltransferase class-I family.</text>
</comment>
<feature type="transmembrane region" description="Helical" evidence="12">
    <location>
        <begin position="121"/>
        <end position="140"/>
    </location>
</feature>
<dbReference type="PANTHER" id="PTHR14269:SF61">
    <property type="entry name" value="CDP-DIACYLGLYCEROL--SERINE O-PHOSPHATIDYLTRANSFERASE"/>
    <property type="match status" value="1"/>
</dbReference>
<evidence type="ECO:0000256" key="7">
    <source>
        <dbReference type="ARBA" id="ARBA00023098"/>
    </source>
</evidence>
<dbReference type="InterPro" id="IPR048254">
    <property type="entry name" value="CDP_ALCOHOL_P_TRANSF_CS"/>
</dbReference>
<evidence type="ECO:0000256" key="4">
    <source>
        <dbReference type="ARBA" id="ARBA00022679"/>
    </source>
</evidence>
<feature type="transmembrane region" description="Helical" evidence="12">
    <location>
        <begin position="7"/>
        <end position="25"/>
    </location>
</feature>
<keyword evidence="14" id="KW-1185">Reference proteome</keyword>
<keyword evidence="5 12" id="KW-0812">Transmembrane</keyword>
<evidence type="ECO:0000256" key="11">
    <source>
        <dbReference type="RuleBase" id="RU003750"/>
    </source>
</evidence>